<proteinExistence type="predicted"/>
<evidence type="ECO:0000313" key="2">
    <source>
        <dbReference type="Proteomes" id="UP001597512"/>
    </source>
</evidence>
<name>A0ABW6AFM3_9BACT</name>
<dbReference type="RefSeq" id="WP_381499649.1">
    <property type="nucleotide sequence ID" value="NZ_JBHUOM010000002.1"/>
</dbReference>
<keyword evidence="2" id="KW-1185">Reference proteome</keyword>
<dbReference type="Proteomes" id="UP001597512">
    <property type="component" value="Unassembled WGS sequence"/>
</dbReference>
<reference evidence="2" key="1">
    <citation type="journal article" date="2019" name="Int. J. Syst. Evol. Microbiol.">
        <title>The Global Catalogue of Microorganisms (GCM) 10K type strain sequencing project: providing services to taxonomists for standard genome sequencing and annotation.</title>
        <authorList>
            <consortium name="The Broad Institute Genomics Platform"/>
            <consortium name="The Broad Institute Genome Sequencing Center for Infectious Disease"/>
            <person name="Wu L."/>
            <person name="Ma J."/>
        </authorList>
    </citation>
    <scope>NUCLEOTIDE SEQUENCE [LARGE SCALE GENOMIC DNA]</scope>
    <source>
        <strain evidence="2">KCTC 52490</strain>
    </source>
</reference>
<accession>A0ABW6AFM3</accession>
<organism evidence="1 2">
    <name type="scientific">Spirosoma flavum</name>
    <dbReference type="NCBI Taxonomy" id="2048557"/>
    <lineage>
        <taxon>Bacteria</taxon>
        <taxon>Pseudomonadati</taxon>
        <taxon>Bacteroidota</taxon>
        <taxon>Cytophagia</taxon>
        <taxon>Cytophagales</taxon>
        <taxon>Cytophagaceae</taxon>
        <taxon>Spirosoma</taxon>
    </lineage>
</organism>
<evidence type="ECO:0000313" key="1">
    <source>
        <dbReference type="EMBL" id="MFD2934200.1"/>
    </source>
</evidence>
<dbReference type="EMBL" id="JBHUOM010000002">
    <property type="protein sequence ID" value="MFD2934200.1"/>
    <property type="molecule type" value="Genomic_DNA"/>
</dbReference>
<gene>
    <name evidence="1" type="ORF">ACFS25_10430</name>
</gene>
<sequence>MANFLSDWLMGRSWSSSSWIFDTSEGIEFDALVFAAGKGSFYIKDKNDPDGIVHEMFYVGGGLTTSKGPLPVIGGAFSTPDMYSAGVGPIATKPFKILTLDDFSSARTGLIISGAYGGIDFKDNTGKPNGRSAAIVLFGVPPFTVAAGRIIGDTYIAPGIGFTIMPVCFVLDP</sequence>
<comment type="caution">
    <text evidence="1">The sequence shown here is derived from an EMBL/GenBank/DDBJ whole genome shotgun (WGS) entry which is preliminary data.</text>
</comment>
<protein>
    <submittedName>
        <fullName evidence="1">Uncharacterized protein</fullName>
    </submittedName>
</protein>